<evidence type="ECO:0000256" key="8">
    <source>
        <dbReference type="ARBA" id="ARBA00050025"/>
    </source>
</evidence>
<dbReference type="InterPro" id="IPR001905">
    <property type="entry name" value="Ammonium_transpt"/>
</dbReference>
<feature type="transmembrane region" description="Helical" evidence="9">
    <location>
        <begin position="6"/>
        <end position="25"/>
    </location>
</feature>
<dbReference type="Pfam" id="PF00909">
    <property type="entry name" value="Ammonium_transp"/>
    <property type="match status" value="1"/>
</dbReference>
<evidence type="ECO:0000256" key="7">
    <source>
        <dbReference type="ARBA" id="ARBA00023177"/>
    </source>
</evidence>
<dbReference type="PANTHER" id="PTHR43029:SF10">
    <property type="entry name" value="AMMONIUM TRANSPORTER MEP2"/>
    <property type="match status" value="1"/>
</dbReference>
<keyword evidence="6 9" id="KW-0472">Membrane</keyword>
<dbReference type="Gene3D" id="1.10.3430.10">
    <property type="entry name" value="Ammonium transporter AmtB like domains"/>
    <property type="match status" value="1"/>
</dbReference>
<feature type="transmembrane region" description="Helical" evidence="9">
    <location>
        <begin position="115"/>
        <end position="135"/>
    </location>
</feature>
<sequence length="349" mass="37160">MVNTLLQLLCFAVMIPMIASVPLLYSQSMTQERAPHTLRVQMTALAAAVATWLVIAYPLIYLGPDRVLAWWLALAGQAGQHSGMLLNAGVQMEFYLYAVVMFCGTLTDRVRCRGLLLFIPLWTLLVYCPVAYLLWNGHGWWAAQGALDFSGGLVVHLTAGVTSLIMAPRLAGRVNGLRAERSLAVPTICTFLILLGWFGFNLAPAGGQTALYGSIVLGTCLAVLGSVAGAALAWWPGLSVGQTLDAIVLGLVTSTAGIGYVPPAVIFLITLAAGFLLNRWLTGWRTKLAEDPVDSFVMNGGGGMIGALGLIIWRGEGVFALVELGALVNVFAITAVGSWLALQVSRKVM</sequence>
<organism evidence="11 12">
    <name type="scientific">Schleiferilactobacillus harbinensis</name>
    <dbReference type="NCBI Taxonomy" id="304207"/>
    <lineage>
        <taxon>Bacteria</taxon>
        <taxon>Bacillati</taxon>
        <taxon>Bacillota</taxon>
        <taxon>Bacilli</taxon>
        <taxon>Lactobacillales</taxon>
        <taxon>Lactobacillaceae</taxon>
        <taxon>Schleiferilactobacillus</taxon>
    </lineage>
</organism>
<evidence type="ECO:0000256" key="5">
    <source>
        <dbReference type="ARBA" id="ARBA00022989"/>
    </source>
</evidence>
<reference evidence="11 12" key="1">
    <citation type="submission" date="2019-10" db="EMBL/GenBank/DDBJ databases">
        <title>The completed genome of Lactobacillus harbinensis M1.</title>
        <authorList>
            <person name="Zheng Y."/>
        </authorList>
    </citation>
    <scope>NUCLEOTIDE SEQUENCE [LARGE SCALE GENOMIC DNA]</scope>
    <source>
        <strain evidence="11 12">M1</strain>
    </source>
</reference>
<evidence type="ECO:0000313" key="12">
    <source>
        <dbReference type="Proteomes" id="UP000326779"/>
    </source>
</evidence>
<feature type="transmembrane region" description="Helical" evidence="9">
    <location>
        <begin position="212"/>
        <end position="235"/>
    </location>
</feature>
<keyword evidence="7" id="KW-0924">Ammonia transport</keyword>
<evidence type="ECO:0000313" key="11">
    <source>
        <dbReference type="EMBL" id="QFR21957.1"/>
    </source>
</evidence>
<keyword evidence="5 9" id="KW-1133">Transmembrane helix</keyword>
<evidence type="ECO:0000256" key="3">
    <source>
        <dbReference type="ARBA" id="ARBA00022448"/>
    </source>
</evidence>
<dbReference type="RefSeq" id="WP_152259962.1">
    <property type="nucleotide sequence ID" value="NZ_CP045143.1"/>
</dbReference>
<accession>A0A5P8M0U5</accession>
<feature type="domain" description="Ammonium transporter AmtB-like" evidence="10">
    <location>
        <begin position="8"/>
        <end position="314"/>
    </location>
</feature>
<dbReference type="PANTHER" id="PTHR43029">
    <property type="entry name" value="AMMONIUM TRANSPORTER MEP2"/>
    <property type="match status" value="1"/>
</dbReference>
<dbReference type="EMBL" id="CP045143">
    <property type="protein sequence ID" value="QFR21957.1"/>
    <property type="molecule type" value="Genomic_DNA"/>
</dbReference>
<evidence type="ECO:0000256" key="2">
    <source>
        <dbReference type="ARBA" id="ARBA00005887"/>
    </source>
</evidence>
<feature type="transmembrane region" description="Helical" evidence="9">
    <location>
        <begin position="320"/>
        <end position="342"/>
    </location>
</feature>
<dbReference type="InterPro" id="IPR029020">
    <property type="entry name" value="Ammonium/urea_transptr"/>
</dbReference>
<protein>
    <recommendedName>
        <fullName evidence="8">Ammonium transporter</fullName>
    </recommendedName>
</protein>
<keyword evidence="4 9" id="KW-0812">Transmembrane</keyword>
<comment type="subcellular location">
    <subcellularLocation>
        <location evidence="1">Membrane</location>
        <topology evidence="1">Multi-pass membrane protein</topology>
    </subcellularLocation>
</comment>
<evidence type="ECO:0000256" key="9">
    <source>
        <dbReference type="SAM" id="Phobius"/>
    </source>
</evidence>
<proteinExistence type="inferred from homology"/>
<evidence type="ECO:0000256" key="1">
    <source>
        <dbReference type="ARBA" id="ARBA00004141"/>
    </source>
</evidence>
<dbReference type="GO" id="GO:0008519">
    <property type="term" value="F:ammonium channel activity"/>
    <property type="evidence" value="ECO:0007669"/>
    <property type="project" value="InterPro"/>
</dbReference>
<evidence type="ECO:0000256" key="4">
    <source>
        <dbReference type="ARBA" id="ARBA00022692"/>
    </source>
</evidence>
<evidence type="ECO:0000259" key="10">
    <source>
        <dbReference type="Pfam" id="PF00909"/>
    </source>
</evidence>
<feature type="transmembrane region" description="Helical" evidence="9">
    <location>
        <begin position="296"/>
        <end position="313"/>
    </location>
</feature>
<dbReference type="AlphaFoldDB" id="A0A5P8M0U5"/>
<feature type="transmembrane region" description="Helical" evidence="9">
    <location>
        <begin position="45"/>
        <end position="64"/>
    </location>
</feature>
<feature type="transmembrane region" description="Helical" evidence="9">
    <location>
        <begin position="247"/>
        <end position="276"/>
    </location>
</feature>
<name>A0A5P8M0U5_9LACO</name>
<keyword evidence="3" id="KW-0813">Transport</keyword>
<dbReference type="KEGG" id="lhb:D1010_00050"/>
<dbReference type="InterPro" id="IPR024041">
    <property type="entry name" value="NH4_transpt_AmtB-like_dom"/>
</dbReference>
<gene>
    <name evidence="11" type="ORF">D1010_00050</name>
</gene>
<feature type="transmembrane region" description="Helical" evidence="9">
    <location>
        <begin position="183"/>
        <end position="200"/>
    </location>
</feature>
<dbReference type="SUPFAM" id="SSF111352">
    <property type="entry name" value="Ammonium transporter"/>
    <property type="match status" value="1"/>
</dbReference>
<feature type="transmembrane region" description="Helical" evidence="9">
    <location>
        <begin position="84"/>
        <end position="103"/>
    </location>
</feature>
<comment type="similarity">
    <text evidence="2">Belongs to the ammonia transporter channel (TC 1.A.11.2) family.</text>
</comment>
<dbReference type="GO" id="GO:0005886">
    <property type="term" value="C:plasma membrane"/>
    <property type="evidence" value="ECO:0007669"/>
    <property type="project" value="TreeGrafter"/>
</dbReference>
<dbReference type="Proteomes" id="UP000326779">
    <property type="component" value="Chromosome"/>
</dbReference>
<evidence type="ECO:0000256" key="6">
    <source>
        <dbReference type="ARBA" id="ARBA00023136"/>
    </source>
</evidence>